<sequence length="662" mass="72152">MVGTENKPAAALLKPPATPYAPIEGAWGPTTPPVVGVYASAESRNYPMQARQNARATSGMPRVTPQKGMTKSALKMRTVLGPLTDAFATPTSTPPIRAPPPRVIRYSDSSSSDSWQIFSNPSVNGHTESSASCSNQSKLTLKLTPIKAASSEQPGKEQTVVAVRLLSLGNEMDAEKPTADDMHAQATPRVVQGAVQPSPEKFTHTGSNSSGKIAIWAAQPPGSVDVRGAVSRSTLSSGSKTSRARFLSPKMSPIRRFAYASQISGPTAAYSLDRFQVSPLKPSPHDPLCAAPPQQHAYTPWAARFPYAGPQMPAEPQQPPGAESFSFAGPHYQQSSSDSSYMSTPDKMSGPQHEPLFAENSIPPQGHFMPGTAQPVMPEQSGFYGHEHMLTMQQGMQQPAYVQGVYSPQHMPQQHVSQQYMPQQYVPQLYVPQQHVPQQYMSPPREVPPSPQQQYTPIRQAGKQSPLPQDMGTPWWARPAQAHMPYEGSPKARRRLARSYMGSPPYVKTLRTPERAKGRAAPENLQAPTQASPEGIPAPASIQGTGAFIPHVPIVKRTAAYVPPALRGARGLPMRSAARSNPFTGKSLEQIAVMCHILNSKGQRVPEVDRATVKELVRQQIAFGKPLFAPWYRDEHSLSQEGPGSWHQDENQRRPHLHARQR</sequence>
<comment type="caution">
    <text evidence="2">The sequence shown here is derived from an EMBL/GenBank/DDBJ whole genome shotgun (WGS) entry which is preliminary data.</text>
</comment>
<name>A0ABP1FMC3_9CHLO</name>
<organism evidence="2 3">
    <name type="scientific">Coccomyxa viridis</name>
    <dbReference type="NCBI Taxonomy" id="1274662"/>
    <lineage>
        <taxon>Eukaryota</taxon>
        <taxon>Viridiplantae</taxon>
        <taxon>Chlorophyta</taxon>
        <taxon>core chlorophytes</taxon>
        <taxon>Trebouxiophyceae</taxon>
        <taxon>Trebouxiophyceae incertae sedis</taxon>
        <taxon>Coccomyxaceae</taxon>
        <taxon>Coccomyxa</taxon>
    </lineage>
</organism>
<keyword evidence="3" id="KW-1185">Reference proteome</keyword>
<feature type="region of interest" description="Disordered" evidence="1">
    <location>
        <begin position="439"/>
        <end position="468"/>
    </location>
</feature>
<dbReference type="EMBL" id="CAXHTA020000005">
    <property type="protein sequence ID" value="CAL5221101.1"/>
    <property type="molecule type" value="Genomic_DNA"/>
</dbReference>
<accession>A0ABP1FMC3</accession>
<feature type="compositionally biased region" description="Low complexity" evidence="1">
    <location>
        <begin position="332"/>
        <end position="343"/>
    </location>
</feature>
<reference evidence="2 3" key="1">
    <citation type="submission" date="2024-06" db="EMBL/GenBank/DDBJ databases">
        <authorList>
            <person name="Kraege A."/>
            <person name="Thomma B."/>
        </authorList>
    </citation>
    <scope>NUCLEOTIDE SEQUENCE [LARGE SCALE GENOMIC DNA]</scope>
</reference>
<gene>
    <name evidence="2" type="primary">g3233</name>
    <name evidence="2" type="ORF">VP750_LOCUS2760</name>
</gene>
<feature type="region of interest" description="Disordered" evidence="1">
    <location>
        <begin position="308"/>
        <end position="364"/>
    </location>
</feature>
<dbReference type="Proteomes" id="UP001497392">
    <property type="component" value="Unassembled WGS sequence"/>
</dbReference>
<feature type="compositionally biased region" description="Polar residues" evidence="1">
    <location>
        <begin position="452"/>
        <end position="467"/>
    </location>
</feature>
<evidence type="ECO:0000313" key="2">
    <source>
        <dbReference type="EMBL" id="CAL5221101.1"/>
    </source>
</evidence>
<proteinExistence type="predicted"/>
<evidence type="ECO:0000256" key="1">
    <source>
        <dbReference type="SAM" id="MobiDB-lite"/>
    </source>
</evidence>
<feature type="region of interest" description="Disordered" evidence="1">
    <location>
        <begin position="50"/>
        <end position="70"/>
    </location>
</feature>
<feature type="region of interest" description="Disordered" evidence="1">
    <location>
        <begin position="1"/>
        <end position="30"/>
    </location>
</feature>
<feature type="region of interest" description="Disordered" evidence="1">
    <location>
        <begin position="503"/>
        <end position="535"/>
    </location>
</feature>
<evidence type="ECO:0000313" key="3">
    <source>
        <dbReference type="Proteomes" id="UP001497392"/>
    </source>
</evidence>
<protein>
    <submittedName>
        <fullName evidence="2">G3233 protein</fullName>
    </submittedName>
</protein>
<feature type="region of interest" description="Disordered" evidence="1">
    <location>
        <begin position="638"/>
        <end position="662"/>
    </location>
</feature>